<sequence length="607" mass="67442">MIEPLAAIQRLAEARGISSTDSLDSPNPQSGSGGITERHTSSSSSGVLLPDQQRISSCAELDDYEDDNDHMKSLVPMSSYRQHISREPAHAVLFNYRGERVAGFEMESGLRHMICLPQVYELFLKQLVGGLHTVYTKLKRLNIHPLICNVEQVRALRSLGAIQPGVNRCKLIEKMDFDKLYDDCTNTGSRPGRPPKRSPTIDDCWSAISKKEKNEDPTTNSSMLPMASTSTNQDIYGSNSSLDKSISLSALQSGQSSVHHQQASNHQAQLFGSLLPLTAQHLLMQHMMASMVSASMVSQQQLQNQTQDLQQQSEIRNELNQFRDYANQMTPGCGINSSINDQNSSHIPPPITRRTSSSGSISSTGNRKAQEWSNNSHNRAVKRKEEKNQNETGRSQFGNNQFPFGILSTKDVEDEYSPQSSSSNGNKSDEMSSSSSGNGNVPLNLSNDSRNGSCGKGDQTEPNGSEKNEGRSSCNQSETDDSFDREKSLSATINDRSESSNRSGSQSSPTESDQALQFAMTKINTMVETADKVFKSHYEKLADLIQNLEGELNYLKHSEAHCQKVAKLEKQKSDLYFRKYTRLKHETKKLRMRAPVPHETDLQRVHT</sequence>
<proteinExistence type="inferred from homology"/>
<reference evidence="6" key="1">
    <citation type="submission" date="2022-01" db="EMBL/GenBank/DDBJ databases">
        <title>Genome Sequence Resource for Two Populations of Ditylenchus destructor, the Migratory Endoparasitic Phytonematode.</title>
        <authorList>
            <person name="Zhang H."/>
            <person name="Lin R."/>
            <person name="Xie B."/>
        </authorList>
    </citation>
    <scope>NUCLEOTIDE SEQUENCE</scope>
    <source>
        <strain evidence="6">BazhouSP</strain>
    </source>
</reference>
<keyword evidence="7" id="KW-1185">Reference proteome</keyword>
<feature type="compositionally biased region" description="Low complexity" evidence="4">
    <location>
        <begin position="352"/>
        <end position="365"/>
    </location>
</feature>
<comment type="caution">
    <text evidence="6">The sequence shown here is derived from an EMBL/GenBank/DDBJ whole genome shotgun (WGS) entry which is preliminary data.</text>
</comment>
<protein>
    <submittedName>
        <fullName evidence="6">SKI/SNO/DAC family domain-containing protein</fullName>
    </submittedName>
</protein>
<dbReference type="GO" id="GO:0000978">
    <property type="term" value="F:RNA polymerase II cis-regulatory region sequence-specific DNA binding"/>
    <property type="evidence" value="ECO:0007669"/>
    <property type="project" value="TreeGrafter"/>
</dbReference>
<dbReference type="InterPro" id="IPR009061">
    <property type="entry name" value="DNA-bd_dom_put_sf"/>
</dbReference>
<evidence type="ECO:0000313" key="6">
    <source>
        <dbReference type="EMBL" id="KAI1729495.1"/>
    </source>
</evidence>
<feature type="compositionally biased region" description="Polar residues" evidence="4">
    <location>
        <begin position="217"/>
        <end position="237"/>
    </location>
</feature>
<dbReference type="PANTHER" id="PTHR12577">
    <property type="entry name" value="DACHSHUND"/>
    <property type="match status" value="1"/>
</dbReference>
<evidence type="ECO:0000259" key="5">
    <source>
        <dbReference type="Pfam" id="PF02437"/>
    </source>
</evidence>
<organism evidence="6 7">
    <name type="scientific">Ditylenchus destructor</name>
    <dbReference type="NCBI Taxonomy" id="166010"/>
    <lineage>
        <taxon>Eukaryota</taxon>
        <taxon>Metazoa</taxon>
        <taxon>Ecdysozoa</taxon>
        <taxon>Nematoda</taxon>
        <taxon>Chromadorea</taxon>
        <taxon>Rhabditida</taxon>
        <taxon>Tylenchina</taxon>
        <taxon>Tylenchomorpha</taxon>
        <taxon>Sphaerularioidea</taxon>
        <taxon>Anguinidae</taxon>
        <taxon>Anguininae</taxon>
        <taxon>Ditylenchus</taxon>
    </lineage>
</organism>
<comment type="similarity">
    <text evidence="3">Belongs to the DACH/dachshund family.</text>
</comment>
<dbReference type="EMBL" id="JAKKPZ010000001">
    <property type="protein sequence ID" value="KAI1729495.1"/>
    <property type="molecule type" value="Genomic_DNA"/>
</dbReference>
<evidence type="ECO:0000256" key="3">
    <source>
        <dbReference type="ARBA" id="ARBA00038192"/>
    </source>
</evidence>
<evidence type="ECO:0000313" key="7">
    <source>
        <dbReference type="Proteomes" id="UP001201812"/>
    </source>
</evidence>
<dbReference type="InterPro" id="IPR003380">
    <property type="entry name" value="SKI/SNO/DAC"/>
</dbReference>
<dbReference type="GO" id="GO:0005667">
    <property type="term" value="C:transcription regulator complex"/>
    <property type="evidence" value="ECO:0007669"/>
    <property type="project" value="TreeGrafter"/>
</dbReference>
<dbReference type="AlphaFoldDB" id="A0AAD4NIN1"/>
<dbReference type="PANTHER" id="PTHR12577:SF6">
    <property type="entry name" value="DACHSHUND, ISOFORM B"/>
    <property type="match status" value="1"/>
</dbReference>
<dbReference type="Pfam" id="PF02437">
    <property type="entry name" value="Ski_Sno_DHD"/>
    <property type="match status" value="1"/>
</dbReference>
<feature type="region of interest" description="Disordered" evidence="4">
    <location>
        <begin position="16"/>
        <end position="48"/>
    </location>
</feature>
<keyword evidence="2" id="KW-0539">Nucleus</keyword>
<accession>A0AAD4NIN1</accession>
<comment type="subcellular location">
    <subcellularLocation>
        <location evidence="1">Nucleus</location>
    </subcellularLocation>
</comment>
<evidence type="ECO:0000256" key="2">
    <source>
        <dbReference type="ARBA" id="ARBA00023242"/>
    </source>
</evidence>
<feature type="compositionally biased region" description="Low complexity" evidence="4">
    <location>
        <begin position="417"/>
        <end position="447"/>
    </location>
</feature>
<dbReference type="InterPro" id="IPR052417">
    <property type="entry name" value="Dachshund_domain"/>
</dbReference>
<dbReference type="Proteomes" id="UP001201812">
    <property type="component" value="Unassembled WGS sequence"/>
</dbReference>
<name>A0AAD4NIN1_9BILA</name>
<evidence type="ECO:0000256" key="4">
    <source>
        <dbReference type="SAM" id="MobiDB-lite"/>
    </source>
</evidence>
<feature type="compositionally biased region" description="Polar residues" evidence="4">
    <location>
        <begin position="334"/>
        <end position="346"/>
    </location>
</feature>
<dbReference type="Gene3D" id="3.10.260.20">
    <property type="entry name" value="Ski"/>
    <property type="match status" value="1"/>
</dbReference>
<dbReference type="SUPFAM" id="SSF46955">
    <property type="entry name" value="Putative DNA-binding domain"/>
    <property type="match status" value="1"/>
</dbReference>
<feature type="region of interest" description="Disordered" evidence="4">
    <location>
        <begin position="334"/>
        <end position="513"/>
    </location>
</feature>
<feature type="domain" description="SKI/SNO/DAC" evidence="5">
    <location>
        <begin position="91"/>
        <end position="186"/>
    </location>
</feature>
<dbReference type="GO" id="GO:0000981">
    <property type="term" value="F:DNA-binding transcription factor activity, RNA polymerase II-specific"/>
    <property type="evidence" value="ECO:0007669"/>
    <property type="project" value="TreeGrafter"/>
</dbReference>
<dbReference type="FunFam" id="3.10.260.20:FF:000001">
    <property type="entry name" value="Dachshund homolog 1"/>
    <property type="match status" value="1"/>
</dbReference>
<feature type="compositionally biased region" description="Polar residues" evidence="4">
    <location>
        <begin position="17"/>
        <end position="30"/>
    </location>
</feature>
<feature type="region of interest" description="Disordered" evidence="4">
    <location>
        <begin position="209"/>
        <end position="238"/>
    </location>
</feature>
<evidence type="ECO:0000256" key="1">
    <source>
        <dbReference type="ARBA" id="ARBA00004123"/>
    </source>
</evidence>
<dbReference type="InterPro" id="IPR037000">
    <property type="entry name" value="Ski_DNA-bd_sf"/>
</dbReference>
<gene>
    <name evidence="6" type="ORF">DdX_01737</name>
</gene>
<dbReference type="GO" id="GO:0005634">
    <property type="term" value="C:nucleus"/>
    <property type="evidence" value="ECO:0007669"/>
    <property type="project" value="UniProtKB-SubCell"/>
</dbReference>
<feature type="compositionally biased region" description="Polar residues" evidence="4">
    <location>
        <begin position="390"/>
        <end position="402"/>
    </location>
</feature>